<reference evidence="2" key="1">
    <citation type="submission" date="2022-08" db="EMBL/GenBank/DDBJ databases">
        <authorList>
            <person name="Gutierrez-Valencia J."/>
        </authorList>
    </citation>
    <scope>NUCLEOTIDE SEQUENCE</scope>
</reference>
<accession>A0AAV0I3M9</accession>
<sequence>MAAAPKKPVNVPFGRKYTPTWAFDHIKYYNGGNDIQLVLDKYIGNLSTHPLFFFFSNFIFGFLVFSEKKRSFVVGFWPGRVSSRKGRTCSATSVCRSRWFPEIPPELLLLST</sequence>
<keyword evidence="1" id="KW-0472">Membrane</keyword>
<dbReference type="EMBL" id="CAMGYJ010000003">
    <property type="protein sequence ID" value="CAI0391298.1"/>
    <property type="molecule type" value="Genomic_DNA"/>
</dbReference>
<proteinExistence type="predicted"/>
<name>A0AAV0I3M9_9ROSI</name>
<keyword evidence="3" id="KW-1185">Reference proteome</keyword>
<feature type="transmembrane region" description="Helical" evidence="1">
    <location>
        <begin position="46"/>
        <end position="65"/>
    </location>
</feature>
<evidence type="ECO:0000313" key="3">
    <source>
        <dbReference type="Proteomes" id="UP001154282"/>
    </source>
</evidence>
<protein>
    <submittedName>
        <fullName evidence="2">Uncharacterized protein</fullName>
    </submittedName>
</protein>
<dbReference type="Proteomes" id="UP001154282">
    <property type="component" value="Unassembled WGS sequence"/>
</dbReference>
<dbReference type="AlphaFoldDB" id="A0AAV0I3M9"/>
<evidence type="ECO:0000256" key="1">
    <source>
        <dbReference type="SAM" id="Phobius"/>
    </source>
</evidence>
<keyword evidence="1" id="KW-0812">Transmembrane</keyword>
<comment type="caution">
    <text evidence="2">The sequence shown here is derived from an EMBL/GenBank/DDBJ whole genome shotgun (WGS) entry which is preliminary data.</text>
</comment>
<gene>
    <name evidence="2" type="ORF">LITE_LOCUS7105</name>
</gene>
<keyword evidence="1" id="KW-1133">Transmembrane helix</keyword>
<evidence type="ECO:0000313" key="2">
    <source>
        <dbReference type="EMBL" id="CAI0391298.1"/>
    </source>
</evidence>
<organism evidence="2 3">
    <name type="scientific">Linum tenue</name>
    <dbReference type="NCBI Taxonomy" id="586396"/>
    <lineage>
        <taxon>Eukaryota</taxon>
        <taxon>Viridiplantae</taxon>
        <taxon>Streptophyta</taxon>
        <taxon>Embryophyta</taxon>
        <taxon>Tracheophyta</taxon>
        <taxon>Spermatophyta</taxon>
        <taxon>Magnoliopsida</taxon>
        <taxon>eudicotyledons</taxon>
        <taxon>Gunneridae</taxon>
        <taxon>Pentapetalae</taxon>
        <taxon>rosids</taxon>
        <taxon>fabids</taxon>
        <taxon>Malpighiales</taxon>
        <taxon>Linaceae</taxon>
        <taxon>Linum</taxon>
    </lineage>
</organism>